<dbReference type="STRING" id="765257.A0A0C9ZA92"/>
<proteinExistence type="inferred from homology"/>
<dbReference type="Gene3D" id="2.130.10.10">
    <property type="entry name" value="YVTN repeat-like/Quinoprotein amine dehydrogenase"/>
    <property type="match status" value="1"/>
</dbReference>
<comment type="similarity">
    <text evidence="1">Belongs to the cycloisomerase 2 family.</text>
</comment>
<dbReference type="EMBL" id="KN833845">
    <property type="protein sequence ID" value="KIK16853.1"/>
    <property type="molecule type" value="Genomic_DNA"/>
</dbReference>
<reference evidence="3" key="2">
    <citation type="submission" date="2015-01" db="EMBL/GenBank/DDBJ databases">
        <title>Evolutionary Origins and Diversification of the Mycorrhizal Mutualists.</title>
        <authorList>
            <consortium name="DOE Joint Genome Institute"/>
            <consortium name="Mycorrhizal Genomics Consortium"/>
            <person name="Kohler A."/>
            <person name="Kuo A."/>
            <person name="Nagy L.G."/>
            <person name="Floudas D."/>
            <person name="Copeland A."/>
            <person name="Barry K.W."/>
            <person name="Cichocki N."/>
            <person name="Veneault-Fourrey C."/>
            <person name="LaButti K."/>
            <person name="Lindquist E.A."/>
            <person name="Lipzen A."/>
            <person name="Lundell T."/>
            <person name="Morin E."/>
            <person name="Murat C."/>
            <person name="Riley R."/>
            <person name="Ohm R."/>
            <person name="Sun H."/>
            <person name="Tunlid A."/>
            <person name="Henrissat B."/>
            <person name="Grigoriev I.V."/>
            <person name="Hibbett D.S."/>
            <person name="Martin F."/>
        </authorList>
    </citation>
    <scope>NUCLEOTIDE SEQUENCE [LARGE SCALE GENOMIC DNA]</scope>
    <source>
        <strain evidence="3">441</strain>
    </source>
</reference>
<dbReference type="PANTHER" id="PTHR30344">
    <property type="entry name" value="6-PHOSPHOGLUCONOLACTONASE-RELATED"/>
    <property type="match status" value="1"/>
</dbReference>
<reference evidence="2 3" key="1">
    <citation type="submission" date="2014-04" db="EMBL/GenBank/DDBJ databases">
        <authorList>
            <consortium name="DOE Joint Genome Institute"/>
            <person name="Kuo A."/>
            <person name="Kohler A."/>
            <person name="Costa M.D."/>
            <person name="Nagy L.G."/>
            <person name="Floudas D."/>
            <person name="Copeland A."/>
            <person name="Barry K.W."/>
            <person name="Cichocki N."/>
            <person name="Veneault-Fourrey C."/>
            <person name="LaButti K."/>
            <person name="Lindquist E.A."/>
            <person name="Lipzen A."/>
            <person name="Lundell T."/>
            <person name="Morin E."/>
            <person name="Murat C."/>
            <person name="Sun H."/>
            <person name="Tunlid A."/>
            <person name="Henrissat B."/>
            <person name="Grigoriev I.V."/>
            <person name="Hibbett D.S."/>
            <person name="Martin F."/>
            <person name="Nordberg H.P."/>
            <person name="Cantor M.N."/>
            <person name="Hua S.X."/>
        </authorList>
    </citation>
    <scope>NUCLEOTIDE SEQUENCE [LARGE SCALE GENOMIC DNA]</scope>
    <source>
        <strain evidence="2 3">441</strain>
    </source>
</reference>
<organism evidence="2 3">
    <name type="scientific">Pisolithus microcarpus 441</name>
    <dbReference type="NCBI Taxonomy" id="765257"/>
    <lineage>
        <taxon>Eukaryota</taxon>
        <taxon>Fungi</taxon>
        <taxon>Dikarya</taxon>
        <taxon>Basidiomycota</taxon>
        <taxon>Agaricomycotina</taxon>
        <taxon>Agaricomycetes</taxon>
        <taxon>Agaricomycetidae</taxon>
        <taxon>Boletales</taxon>
        <taxon>Sclerodermatineae</taxon>
        <taxon>Pisolithaceae</taxon>
        <taxon>Pisolithus</taxon>
    </lineage>
</organism>
<dbReference type="SUPFAM" id="SSF75011">
    <property type="entry name" value="3-carboxy-cis,cis-mucoante lactonizing enzyme"/>
    <property type="match status" value="1"/>
</dbReference>
<accession>A0A0C9ZA92</accession>
<dbReference type="InterPro" id="IPR019405">
    <property type="entry name" value="Lactonase_7-beta_prop"/>
</dbReference>
<dbReference type="PANTHER" id="PTHR30344:SF7">
    <property type="entry name" value="DUF2415 DOMAIN-CONTAINING PROTEIN"/>
    <property type="match status" value="1"/>
</dbReference>
<gene>
    <name evidence="2" type="ORF">PISMIDRAFT_685945</name>
</gene>
<name>A0A0C9ZA92_9AGAM</name>
<keyword evidence="3" id="KW-1185">Reference proteome</keyword>
<dbReference type="AlphaFoldDB" id="A0A0C9ZA92"/>
<sequence length="368" mass="39689">MPSARRIYVGSYTDAVYTLEFHPSPADSDSPTLSLLGKTQVGSGPSWIARHPSDKSLVFAVLEQENGEIAVIKYGDEAEGVVVARARSGGSDPCSLLATEDELLIANYSSGTFATLPISTEPPFVLTPKPWTLSFPFERPGPNKSRQACSHPHQTIFNTVDTTSAEKELLIPDLGADKIWRLKKGGDGHWTIYGYVQCESGGGPRHIATCGKTLYTLLELTSQISVHPFPPIDTCPPQKSLSTLQTPPPTPHSMTTAEILLPETNATFPDPYIYVSNRDDPSPEGDTIAIFSLANGETEPELVTEVRTGLKHLRGMYFGGEDNKWLIAGGVEGGGVKVFERVLGGKDLRVVASLGADVVPRPASFLWA</sequence>
<dbReference type="HOGENOM" id="CLU_038716_1_0_1"/>
<dbReference type="Pfam" id="PF10282">
    <property type="entry name" value="Lactonase"/>
    <property type="match status" value="1"/>
</dbReference>
<evidence type="ECO:0000256" key="1">
    <source>
        <dbReference type="ARBA" id="ARBA00005564"/>
    </source>
</evidence>
<evidence type="ECO:0000313" key="3">
    <source>
        <dbReference type="Proteomes" id="UP000054018"/>
    </source>
</evidence>
<dbReference type="GO" id="GO:0017057">
    <property type="term" value="F:6-phosphogluconolactonase activity"/>
    <property type="evidence" value="ECO:0007669"/>
    <property type="project" value="TreeGrafter"/>
</dbReference>
<evidence type="ECO:0000313" key="2">
    <source>
        <dbReference type="EMBL" id="KIK16853.1"/>
    </source>
</evidence>
<protein>
    <recommendedName>
        <fullName evidence="4">Isomerase YbhE</fullName>
    </recommendedName>
</protein>
<dbReference type="InterPro" id="IPR015943">
    <property type="entry name" value="WD40/YVTN_repeat-like_dom_sf"/>
</dbReference>
<dbReference type="Proteomes" id="UP000054018">
    <property type="component" value="Unassembled WGS sequence"/>
</dbReference>
<evidence type="ECO:0008006" key="4">
    <source>
        <dbReference type="Google" id="ProtNLM"/>
    </source>
</evidence>
<dbReference type="OrthoDB" id="9972196at2759"/>
<dbReference type="InterPro" id="IPR050282">
    <property type="entry name" value="Cycloisomerase_2"/>
</dbReference>